<dbReference type="PANTHER" id="PTHR45717:SF13">
    <property type="entry name" value="OS02G0796400 PROTEIN"/>
    <property type="match status" value="1"/>
</dbReference>
<reference evidence="4 6" key="1">
    <citation type="submission" date="2020-01" db="EMBL/GenBank/DDBJ databases">
        <authorList>
            <person name="Mishra B."/>
        </authorList>
    </citation>
    <scope>NUCLEOTIDE SEQUENCE [LARGE SCALE GENOMIC DNA]</scope>
</reference>
<accession>A0A6D2IF96</accession>
<dbReference type="EMBL" id="CACVBM020000921">
    <property type="protein sequence ID" value="CAA7024691.1"/>
    <property type="molecule type" value="Genomic_DNA"/>
</dbReference>
<evidence type="ECO:0008006" key="7">
    <source>
        <dbReference type="Google" id="ProtNLM"/>
    </source>
</evidence>
<evidence type="ECO:0000313" key="6">
    <source>
        <dbReference type="Proteomes" id="UP000467841"/>
    </source>
</evidence>
<evidence type="ECO:0000256" key="3">
    <source>
        <dbReference type="PROSITE-ProRule" id="PRU00708"/>
    </source>
</evidence>
<evidence type="ECO:0000313" key="5">
    <source>
        <dbReference type="EMBL" id="CAA7044931.1"/>
    </source>
</evidence>
<evidence type="ECO:0000256" key="1">
    <source>
        <dbReference type="ARBA" id="ARBA00007626"/>
    </source>
</evidence>
<dbReference type="InterPro" id="IPR011990">
    <property type="entry name" value="TPR-like_helical_dom_sf"/>
</dbReference>
<dbReference type="FunFam" id="1.25.40.10:FF:000760">
    <property type="entry name" value="Pentatricopeptide repeat-containing protein At5g27460"/>
    <property type="match status" value="1"/>
</dbReference>
<dbReference type="GO" id="GO:0003729">
    <property type="term" value="F:mRNA binding"/>
    <property type="evidence" value="ECO:0007669"/>
    <property type="project" value="UniProtKB-ARBA"/>
</dbReference>
<keyword evidence="2" id="KW-0677">Repeat</keyword>
<dbReference type="GO" id="GO:0005739">
    <property type="term" value="C:mitochondrion"/>
    <property type="evidence" value="ECO:0007669"/>
    <property type="project" value="TreeGrafter"/>
</dbReference>
<dbReference type="Pfam" id="PF01535">
    <property type="entry name" value="PPR"/>
    <property type="match status" value="3"/>
</dbReference>
<dbReference type="Proteomes" id="UP000467841">
    <property type="component" value="Unassembled WGS sequence"/>
</dbReference>
<gene>
    <name evidence="4" type="ORF">MERR_LOCUS11926</name>
    <name evidence="5" type="ORF">MERR_LOCUS32166</name>
</gene>
<evidence type="ECO:0000256" key="2">
    <source>
        <dbReference type="ARBA" id="ARBA00022737"/>
    </source>
</evidence>
<name>A0A6D2IF96_9BRAS</name>
<dbReference type="FunFam" id="1.25.40.10:FF:001916">
    <property type="entry name" value="Pentatricopeptide repeat-containing protein, mitochondrial"/>
    <property type="match status" value="1"/>
</dbReference>
<comment type="similarity">
    <text evidence="1">Belongs to the PPR family. P subfamily.</text>
</comment>
<dbReference type="FunFam" id="1.25.40.10:FF:002288">
    <property type="entry name" value="Pentatricopeptide repeat-containing protein At5g27460"/>
    <property type="match status" value="1"/>
</dbReference>
<keyword evidence="6" id="KW-1185">Reference proteome</keyword>
<dbReference type="PANTHER" id="PTHR45717">
    <property type="entry name" value="OS12G0527900 PROTEIN"/>
    <property type="match status" value="1"/>
</dbReference>
<evidence type="ECO:0000313" key="4">
    <source>
        <dbReference type="EMBL" id="CAA7024691.1"/>
    </source>
</evidence>
<dbReference type="SUPFAM" id="SSF48452">
    <property type="entry name" value="TPR-like"/>
    <property type="match status" value="1"/>
</dbReference>
<dbReference type="EMBL" id="CACVBM020001310">
    <property type="protein sequence ID" value="CAA7044931.1"/>
    <property type="molecule type" value="Genomic_DNA"/>
</dbReference>
<protein>
    <recommendedName>
        <fullName evidence="7">Pentacotripeptide-repeat region of PRORP domain-containing protein</fullName>
    </recommendedName>
</protein>
<proteinExistence type="inferred from homology"/>
<dbReference type="OrthoDB" id="1146105at2759"/>
<sequence>MYGRIRSIGKTSFSSTGVARLVSSLASTDTSSVANRISLKEIIRKSGPRRSVSSLLQERVDSGHAVTLSELRLISKRLIRSNRCDLALQMMEWMETQKDVQLSAYDHALRLELIIKNNGLKDAEEYFEQLQSSASSLKVAKSAYLPLLRGYVKEKLVKEAEALMEKLNGLGFLVTPHPFNEMMKLYETTHQYEKVVMVITMMKGNKIPRNVLSYNLWMNACSELSGVAATESVYREMVGDKCVEIGWSSLCSLANVYVKGGFDEKANLVLERAEKTLNRSNRLGYFFLITLYAALGNKEGVVRLWEASKSVCGRITCANYICVLSSLVKIGDLAEAERVFSEWEENCCNYDVRVSNVLLGAYARNGQIRKAESLHSRVLERGGSPNFKTWEILMEMYVKCQSMEKAVDAMRKGFELMKHCHWRPSQNVVMAIAEYFEKEEKIEEANTYARELHRLGLTSLPLYRLLLRMHEHAQRPAFRIYEMMKLDKIRIDEFQVQV</sequence>
<dbReference type="NCBIfam" id="TIGR00756">
    <property type="entry name" value="PPR"/>
    <property type="match status" value="1"/>
</dbReference>
<feature type="repeat" description="PPR" evidence="3">
    <location>
        <begin position="351"/>
        <end position="385"/>
    </location>
</feature>
<dbReference type="PROSITE" id="PS51375">
    <property type="entry name" value="PPR"/>
    <property type="match status" value="1"/>
</dbReference>
<dbReference type="InterPro" id="IPR002885">
    <property type="entry name" value="PPR_rpt"/>
</dbReference>
<dbReference type="AlphaFoldDB" id="A0A6D2IF96"/>
<organism evidence="4 6">
    <name type="scientific">Microthlaspi erraticum</name>
    <dbReference type="NCBI Taxonomy" id="1685480"/>
    <lineage>
        <taxon>Eukaryota</taxon>
        <taxon>Viridiplantae</taxon>
        <taxon>Streptophyta</taxon>
        <taxon>Embryophyta</taxon>
        <taxon>Tracheophyta</taxon>
        <taxon>Spermatophyta</taxon>
        <taxon>Magnoliopsida</taxon>
        <taxon>eudicotyledons</taxon>
        <taxon>Gunneridae</taxon>
        <taxon>Pentapetalae</taxon>
        <taxon>rosids</taxon>
        <taxon>malvids</taxon>
        <taxon>Brassicales</taxon>
        <taxon>Brassicaceae</taxon>
        <taxon>Coluteocarpeae</taxon>
        <taxon>Microthlaspi</taxon>
    </lineage>
</organism>
<dbReference type="Gene3D" id="1.25.40.10">
    <property type="entry name" value="Tetratricopeptide repeat domain"/>
    <property type="match status" value="2"/>
</dbReference>